<sequence length="70" mass="8076">MISTNLLSAFEDLCNYVQSASKLAPTNAVRARWARHYKTLKEVQRVLSEIKVLAERTKDSDLLEILNKER</sequence>
<dbReference type="Proteomes" id="UP000177697">
    <property type="component" value="Unassembled WGS sequence"/>
</dbReference>
<evidence type="ECO:0000313" key="1">
    <source>
        <dbReference type="EMBL" id="OHB14236.1"/>
    </source>
</evidence>
<dbReference type="EMBL" id="MHWW01000025">
    <property type="protein sequence ID" value="OHB14236.1"/>
    <property type="molecule type" value="Genomic_DNA"/>
</dbReference>
<accession>A0A1G2UXX4</accession>
<evidence type="ECO:0000313" key="2">
    <source>
        <dbReference type="Proteomes" id="UP000177697"/>
    </source>
</evidence>
<protein>
    <submittedName>
        <fullName evidence="1">Uncharacterized protein</fullName>
    </submittedName>
</protein>
<gene>
    <name evidence="1" type="ORF">A2431_02670</name>
</gene>
<organism evidence="1 2">
    <name type="scientific">Candidatus Zambryskibacteria bacterium RIFOXYC1_FULL_39_10</name>
    <dbReference type="NCBI Taxonomy" id="1802779"/>
    <lineage>
        <taxon>Bacteria</taxon>
        <taxon>Candidatus Zambryskiibacteriota</taxon>
    </lineage>
</organism>
<reference evidence="1 2" key="1">
    <citation type="journal article" date="2016" name="Nat. Commun.">
        <title>Thousands of microbial genomes shed light on interconnected biogeochemical processes in an aquifer system.</title>
        <authorList>
            <person name="Anantharaman K."/>
            <person name="Brown C.T."/>
            <person name="Hug L.A."/>
            <person name="Sharon I."/>
            <person name="Castelle C.J."/>
            <person name="Probst A.J."/>
            <person name="Thomas B.C."/>
            <person name="Singh A."/>
            <person name="Wilkins M.J."/>
            <person name="Karaoz U."/>
            <person name="Brodie E.L."/>
            <person name="Williams K.H."/>
            <person name="Hubbard S.S."/>
            <person name="Banfield J.F."/>
        </authorList>
    </citation>
    <scope>NUCLEOTIDE SEQUENCE [LARGE SCALE GENOMIC DNA]</scope>
</reference>
<proteinExistence type="predicted"/>
<comment type="caution">
    <text evidence="1">The sequence shown here is derived from an EMBL/GenBank/DDBJ whole genome shotgun (WGS) entry which is preliminary data.</text>
</comment>
<dbReference type="AlphaFoldDB" id="A0A1G2UXX4"/>
<name>A0A1G2UXX4_9BACT</name>